<dbReference type="Gene3D" id="3.40.390.10">
    <property type="entry name" value="Collagenase (Catalytic Domain)"/>
    <property type="match status" value="1"/>
</dbReference>
<dbReference type="PRINTS" id="PR00786">
    <property type="entry name" value="NEPRILYSIN"/>
</dbReference>
<dbReference type="PROSITE" id="PS51885">
    <property type="entry name" value="NEPRILYSIN"/>
    <property type="match status" value="1"/>
</dbReference>
<name>A0A0K2V5W5_LEPSM</name>
<feature type="domain" description="Peptidase M13 C-terminal" evidence="1">
    <location>
        <begin position="2"/>
        <end position="159"/>
    </location>
</feature>
<reference evidence="2" key="1">
    <citation type="submission" date="2014-05" db="EMBL/GenBank/DDBJ databases">
        <authorList>
            <person name="Chronopoulou M."/>
        </authorList>
    </citation>
    <scope>NUCLEOTIDE SEQUENCE</scope>
    <source>
        <tissue evidence="2">Whole organism</tissue>
    </source>
</reference>
<sequence length="171" mass="20206">MYLNFGALGSIISHEISHSFDQMGICINGKGKYSEWFDMDATQYYSQKTRCILQKYKSILNMNWTHMANENIVDILGFQTTYEAYSNWIQTHGSEPLLPELPYTHRQLFWISFAQNYCSKFSEKGWDLFLKEDEHAPDPIRIMGVQKNSRHFKEDFHCDIDLNETFCDFDL</sequence>
<dbReference type="InterPro" id="IPR024079">
    <property type="entry name" value="MetalloPept_cat_dom_sf"/>
</dbReference>
<gene>
    <name evidence="2" type="primary">Dvir\GJ23291</name>
</gene>
<protein>
    <recommendedName>
        <fullName evidence="1">Peptidase M13 C-terminal domain-containing protein</fullName>
    </recommendedName>
</protein>
<dbReference type="AlphaFoldDB" id="A0A0K2V5W5"/>
<dbReference type="GO" id="GO:0005886">
    <property type="term" value="C:plasma membrane"/>
    <property type="evidence" value="ECO:0007669"/>
    <property type="project" value="TreeGrafter"/>
</dbReference>
<dbReference type="EMBL" id="HACA01028572">
    <property type="protein sequence ID" value="CDW45933.1"/>
    <property type="molecule type" value="Transcribed_RNA"/>
</dbReference>
<dbReference type="GO" id="GO:0004222">
    <property type="term" value="F:metalloendopeptidase activity"/>
    <property type="evidence" value="ECO:0007669"/>
    <property type="project" value="InterPro"/>
</dbReference>
<accession>A0A0K2V5W5</accession>
<dbReference type="InterPro" id="IPR018497">
    <property type="entry name" value="Peptidase_M13_C"/>
</dbReference>
<dbReference type="PANTHER" id="PTHR11733">
    <property type="entry name" value="ZINC METALLOPROTEASE FAMILY M13 NEPRILYSIN-RELATED"/>
    <property type="match status" value="1"/>
</dbReference>
<dbReference type="GO" id="GO:0016485">
    <property type="term" value="P:protein processing"/>
    <property type="evidence" value="ECO:0007669"/>
    <property type="project" value="TreeGrafter"/>
</dbReference>
<dbReference type="PANTHER" id="PTHR11733:SF224">
    <property type="entry name" value="NEPRILYSIN-2"/>
    <property type="match status" value="1"/>
</dbReference>
<dbReference type="OrthoDB" id="6475849at2759"/>
<evidence type="ECO:0000259" key="1">
    <source>
        <dbReference type="Pfam" id="PF01431"/>
    </source>
</evidence>
<organism evidence="2">
    <name type="scientific">Lepeophtheirus salmonis</name>
    <name type="common">Salmon louse</name>
    <name type="synonym">Caligus salmonis</name>
    <dbReference type="NCBI Taxonomy" id="72036"/>
    <lineage>
        <taxon>Eukaryota</taxon>
        <taxon>Metazoa</taxon>
        <taxon>Ecdysozoa</taxon>
        <taxon>Arthropoda</taxon>
        <taxon>Crustacea</taxon>
        <taxon>Multicrustacea</taxon>
        <taxon>Hexanauplia</taxon>
        <taxon>Copepoda</taxon>
        <taxon>Siphonostomatoida</taxon>
        <taxon>Caligidae</taxon>
        <taxon>Lepeophtheirus</taxon>
    </lineage>
</organism>
<proteinExistence type="predicted"/>
<dbReference type="SUPFAM" id="SSF55486">
    <property type="entry name" value="Metalloproteases ('zincins'), catalytic domain"/>
    <property type="match status" value="1"/>
</dbReference>
<evidence type="ECO:0000313" key="2">
    <source>
        <dbReference type="EMBL" id="CDW45933.1"/>
    </source>
</evidence>
<dbReference type="Pfam" id="PF01431">
    <property type="entry name" value="Peptidase_M13"/>
    <property type="match status" value="1"/>
</dbReference>
<dbReference type="InterPro" id="IPR000718">
    <property type="entry name" value="Peptidase_M13"/>
</dbReference>